<evidence type="ECO:0000313" key="3">
    <source>
        <dbReference type="EMBL" id="CAI9270794.1"/>
    </source>
</evidence>
<evidence type="ECO:0000256" key="1">
    <source>
        <dbReference type="SAM" id="Coils"/>
    </source>
</evidence>
<feature type="compositionally biased region" description="Basic residues" evidence="2">
    <location>
        <begin position="11"/>
        <end position="35"/>
    </location>
</feature>
<evidence type="ECO:0000256" key="2">
    <source>
        <dbReference type="SAM" id="MobiDB-lite"/>
    </source>
</evidence>
<organism evidence="3 4">
    <name type="scientific">Lactuca saligna</name>
    <name type="common">Willowleaf lettuce</name>
    <dbReference type="NCBI Taxonomy" id="75948"/>
    <lineage>
        <taxon>Eukaryota</taxon>
        <taxon>Viridiplantae</taxon>
        <taxon>Streptophyta</taxon>
        <taxon>Embryophyta</taxon>
        <taxon>Tracheophyta</taxon>
        <taxon>Spermatophyta</taxon>
        <taxon>Magnoliopsida</taxon>
        <taxon>eudicotyledons</taxon>
        <taxon>Gunneridae</taxon>
        <taxon>Pentapetalae</taxon>
        <taxon>asterids</taxon>
        <taxon>campanulids</taxon>
        <taxon>Asterales</taxon>
        <taxon>Asteraceae</taxon>
        <taxon>Cichorioideae</taxon>
        <taxon>Cichorieae</taxon>
        <taxon>Lactucinae</taxon>
        <taxon>Lactuca</taxon>
    </lineage>
</organism>
<gene>
    <name evidence="3" type="ORF">LSALG_LOCUS11089</name>
</gene>
<name>A0AA35Y834_LACSI</name>
<dbReference type="Proteomes" id="UP001177003">
    <property type="component" value="Chromosome 2"/>
</dbReference>
<feature type="coiled-coil region" evidence="1">
    <location>
        <begin position="77"/>
        <end position="104"/>
    </location>
</feature>
<keyword evidence="1" id="KW-0175">Coiled coil</keyword>
<dbReference type="AlphaFoldDB" id="A0AA35Y834"/>
<evidence type="ECO:0000313" key="4">
    <source>
        <dbReference type="Proteomes" id="UP001177003"/>
    </source>
</evidence>
<keyword evidence="4" id="KW-1185">Reference proteome</keyword>
<feature type="region of interest" description="Disordered" evidence="2">
    <location>
        <begin position="1"/>
        <end position="35"/>
    </location>
</feature>
<accession>A0AA35Y834</accession>
<dbReference type="EMBL" id="OX465078">
    <property type="protein sequence ID" value="CAI9270794.1"/>
    <property type="molecule type" value="Genomic_DNA"/>
</dbReference>
<sequence length="118" mass="14032">METGLWTTQKRIPKRKFPRKKQKRNPKRIPRKTQTKKIEHNFSLQKGITATRAEVREFCEQQAFSVQKDITATRAKVREFREQQATMERRIIEAERQVARAKTSITTYHGPQHPTRSE</sequence>
<proteinExistence type="predicted"/>
<protein>
    <submittedName>
        <fullName evidence="3">Uncharacterized protein</fullName>
    </submittedName>
</protein>
<reference evidence="3" key="1">
    <citation type="submission" date="2023-04" db="EMBL/GenBank/DDBJ databases">
        <authorList>
            <person name="Vijverberg K."/>
            <person name="Xiong W."/>
            <person name="Schranz E."/>
        </authorList>
    </citation>
    <scope>NUCLEOTIDE SEQUENCE</scope>
</reference>